<dbReference type="OrthoDB" id="2563070at2759"/>
<dbReference type="EMBL" id="CP144524">
    <property type="protein sequence ID" value="WWC70588.1"/>
    <property type="molecule type" value="Genomic_DNA"/>
</dbReference>
<organism evidence="3">
    <name type="scientific">Kwoniella pini CBS 10737</name>
    <dbReference type="NCBI Taxonomy" id="1296096"/>
    <lineage>
        <taxon>Eukaryota</taxon>
        <taxon>Fungi</taxon>
        <taxon>Dikarya</taxon>
        <taxon>Basidiomycota</taxon>
        <taxon>Agaricomycotina</taxon>
        <taxon>Tremellomycetes</taxon>
        <taxon>Tremellales</taxon>
        <taxon>Cryptococcaceae</taxon>
        <taxon>Kwoniella</taxon>
    </lineage>
</organism>
<reference evidence="3" key="1">
    <citation type="submission" date="2013-07" db="EMBL/GenBank/DDBJ databases">
        <title>The Genome Sequence of Cryptococcus pinus CBS10737.</title>
        <authorList>
            <consortium name="The Broad Institute Genome Sequencing Platform"/>
            <person name="Cuomo C."/>
            <person name="Litvintseva A."/>
            <person name="Chen Y."/>
            <person name="Heitman J."/>
            <person name="Sun S."/>
            <person name="Springer D."/>
            <person name="Dromer F."/>
            <person name="Young S.K."/>
            <person name="Zeng Q."/>
            <person name="Gargeya S."/>
            <person name="Fitzgerald M."/>
            <person name="Abouelleil A."/>
            <person name="Alvarado L."/>
            <person name="Berlin A.M."/>
            <person name="Chapman S.B."/>
            <person name="Dewar J."/>
            <person name="Goldberg J."/>
            <person name="Griggs A."/>
            <person name="Gujja S."/>
            <person name="Hansen M."/>
            <person name="Howarth C."/>
            <person name="Imamovic A."/>
            <person name="Larimer J."/>
            <person name="McCowan C."/>
            <person name="Murphy C."/>
            <person name="Pearson M."/>
            <person name="Priest M."/>
            <person name="Roberts A."/>
            <person name="Saif S."/>
            <person name="Shea T."/>
            <person name="Sykes S."/>
            <person name="Wortman J."/>
            <person name="Nusbaum C."/>
            <person name="Birren B."/>
        </authorList>
    </citation>
    <scope>NUCLEOTIDE SEQUENCE [LARGE SCALE GENOMIC DNA]</scope>
    <source>
        <strain evidence="3">CBS 10737</strain>
    </source>
</reference>
<evidence type="ECO:0000313" key="5">
    <source>
        <dbReference type="Proteomes" id="UP000094020"/>
    </source>
</evidence>
<protein>
    <recommendedName>
        <fullName evidence="6">Transmembrane protein</fullName>
    </recommendedName>
</protein>
<evidence type="ECO:0000313" key="3">
    <source>
        <dbReference type="EMBL" id="OCF51357.1"/>
    </source>
</evidence>
<dbReference type="AlphaFoldDB" id="A0A1B9I739"/>
<feature type="transmembrane region" description="Helical" evidence="2">
    <location>
        <begin position="83"/>
        <end position="101"/>
    </location>
</feature>
<dbReference type="RefSeq" id="XP_019012576.1">
    <property type="nucleotide sequence ID" value="XM_019153836.1"/>
</dbReference>
<evidence type="ECO:0000313" key="4">
    <source>
        <dbReference type="EMBL" id="WWC70588.1"/>
    </source>
</evidence>
<dbReference type="EMBL" id="KV700115">
    <property type="protein sequence ID" value="OCF51357.1"/>
    <property type="molecule type" value="Genomic_DNA"/>
</dbReference>
<sequence>MAGARQRTNAQRKQRDEDEEPLNTNEILDNDGQEEQIRLLREKNTSDNKQAHLALDFGVLISSIISILQFFDHLSSSNPIFSILSVFQFVLLPFSLTPGWIPFLPTISSENHLYSFSIQLTVSLCALFIRYHHSLPGGSDMISLELGEIARWIIPTLVVGAIDLQRRSEKQSEENLLELEKLKYDLKGA</sequence>
<feature type="region of interest" description="Disordered" evidence="1">
    <location>
        <begin position="1"/>
        <end position="28"/>
    </location>
</feature>
<evidence type="ECO:0000256" key="2">
    <source>
        <dbReference type="SAM" id="Phobius"/>
    </source>
</evidence>
<reference evidence="4" key="4">
    <citation type="submission" date="2024-02" db="EMBL/GenBank/DDBJ databases">
        <title>Comparative genomics of Cryptococcus and Kwoniella reveals pathogenesis evolution and contrasting modes of karyotype evolution via chromosome fusion or intercentromeric recombination.</title>
        <authorList>
            <person name="Coelho M.A."/>
            <person name="David-Palma M."/>
            <person name="Shea T."/>
            <person name="Bowers K."/>
            <person name="McGinley-Smith S."/>
            <person name="Mohammad A.W."/>
            <person name="Gnirke A."/>
            <person name="Yurkov A.M."/>
            <person name="Nowrousian M."/>
            <person name="Sun S."/>
            <person name="Cuomo C.A."/>
            <person name="Heitman J."/>
        </authorList>
    </citation>
    <scope>NUCLEOTIDE SEQUENCE</scope>
    <source>
        <strain evidence="4">CBS 10737</strain>
    </source>
</reference>
<feature type="compositionally biased region" description="Polar residues" evidence="1">
    <location>
        <begin position="1"/>
        <end position="11"/>
    </location>
</feature>
<accession>A0A1B9I739</accession>
<keyword evidence="2" id="KW-1133">Transmembrane helix</keyword>
<dbReference type="Proteomes" id="UP000094020">
    <property type="component" value="Chromosome 6"/>
</dbReference>
<dbReference type="KEGG" id="kpin:30170440"/>
<evidence type="ECO:0000256" key="1">
    <source>
        <dbReference type="SAM" id="MobiDB-lite"/>
    </source>
</evidence>
<proteinExistence type="predicted"/>
<keyword evidence="5" id="KW-1185">Reference proteome</keyword>
<reference evidence="3" key="3">
    <citation type="submission" date="2016-07" db="EMBL/GenBank/DDBJ databases">
        <title>Evolution of pathogenesis and genome organization in the Tremellales.</title>
        <authorList>
            <person name="Cuomo C."/>
            <person name="Litvintseva A."/>
            <person name="Heitman J."/>
            <person name="Chen Y."/>
            <person name="Sun S."/>
            <person name="Springer D."/>
            <person name="Dromer F."/>
            <person name="Young S."/>
            <person name="Zeng Q."/>
            <person name="Chapman S."/>
            <person name="Gujja S."/>
            <person name="Saif S."/>
            <person name="Birren B."/>
        </authorList>
    </citation>
    <scope>NUCLEOTIDE SEQUENCE</scope>
    <source>
        <strain evidence="3">CBS 10737</strain>
    </source>
</reference>
<reference evidence="4" key="2">
    <citation type="submission" date="2013-07" db="EMBL/GenBank/DDBJ databases">
        <authorList>
            <consortium name="The Broad Institute Genome Sequencing Platform"/>
            <person name="Cuomo C."/>
            <person name="Litvintseva A."/>
            <person name="Chen Y."/>
            <person name="Heitman J."/>
            <person name="Sun S."/>
            <person name="Springer D."/>
            <person name="Dromer F."/>
            <person name="Young S.K."/>
            <person name="Zeng Q."/>
            <person name="Gargeya S."/>
            <person name="Fitzgerald M."/>
            <person name="Abouelleil A."/>
            <person name="Alvarado L."/>
            <person name="Berlin A.M."/>
            <person name="Chapman S.B."/>
            <person name="Dewar J."/>
            <person name="Goldberg J."/>
            <person name="Griggs A."/>
            <person name="Gujja S."/>
            <person name="Hansen M."/>
            <person name="Howarth C."/>
            <person name="Imamovic A."/>
            <person name="Larimer J."/>
            <person name="McCowan C."/>
            <person name="Murphy C."/>
            <person name="Pearson M."/>
            <person name="Priest M."/>
            <person name="Roberts A."/>
            <person name="Saif S."/>
            <person name="Shea T."/>
            <person name="Sykes S."/>
            <person name="Wortman J."/>
            <person name="Nusbaum C."/>
            <person name="Birren B."/>
        </authorList>
    </citation>
    <scope>NUCLEOTIDE SEQUENCE</scope>
    <source>
        <strain evidence="4">CBS 10737</strain>
    </source>
</reference>
<keyword evidence="2" id="KW-0472">Membrane</keyword>
<feature type="transmembrane region" description="Helical" evidence="2">
    <location>
        <begin position="51"/>
        <end position="71"/>
    </location>
</feature>
<keyword evidence="2" id="KW-0812">Transmembrane</keyword>
<gene>
    <name evidence="3" type="ORF">I206_02071</name>
    <name evidence="4" type="ORF">I206_104539</name>
</gene>
<name>A0A1B9I739_9TREE</name>
<dbReference type="GeneID" id="30170440"/>
<evidence type="ECO:0008006" key="6">
    <source>
        <dbReference type="Google" id="ProtNLM"/>
    </source>
</evidence>